<organism evidence="3 4">
    <name type="scientific">Saccoglossus kowalevskii</name>
    <name type="common">Acorn worm</name>
    <dbReference type="NCBI Taxonomy" id="10224"/>
    <lineage>
        <taxon>Eukaryota</taxon>
        <taxon>Metazoa</taxon>
        <taxon>Hemichordata</taxon>
        <taxon>Enteropneusta</taxon>
        <taxon>Harrimaniidae</taxon>
        <taxon>Saccoglossus</taxon>
    </lineage>
</organism>
<dbReference type="RefSeq" id="XP_006820517.1">
    <property type="nucleotide sequence ID" value="XM_006820454.1"/>
</dbReference>
<feature type="compositionally biased region" description="Low complexity" evidence="2">
    <location>
        <begin position="1"/>
        <end position="13"/>
    </location>
</feature>
<feature type="compositionally biased region" description="Polar residues" evidence="2">
    <location>
        <begin position="195"/>
        <end position="221"/>
    </location>
</feature>
<evidence type="ECO:0000313" key="4">
    <source>
        <dbReference type="RefSeq" id="XP_006820517.1"/>
    </source>
</evidence>
<feature type="compositionally biased region" description="Basic and acidic residues" evidence="2">
    <location>
        <begin position="118"/>
        <end position="138"/>
    </location>
</feature>
<feature type="region of interest" description="Disordered" evidence="2">
    <location>
        <begin position="453"/>
        <end position="478"/>
    </location>
</feature>
<feature type="region of interest" description="Disordered" evidence="2">
    <location>
        <begin position="1"/>
        <end position="70"/>
    </location>
</feature>
<name>A0ABM0MKH6_SACKO</name>
<evidence type="ECO:0000313" key="3">
    <source>
        <dbReference type="Proteomes" id="UP000694865"/>
    </source>
</evidence>
<protein>
    <submittedName>
        <fullName evidence="4">Flocculation protein FLO11-like</fullName>
    </submittedName>
</protein>
<accession>A0ABM0MKH6</accession>
<feature type="coiled-coil region" evidence="1">
    <location>
        <begin position="765"/>
        <end position="792"/>
    </location>
</feature>
<gene>
    <name evidence="4" type="primary">LOC100371016</name>
</gene>
<feature type="compositionally biased region" description="Low complexity" evidence="2">
    <location>
        <begin position="154"/>
        <end position="181"/>
    </location>
</feature>
<feature type="compositionally biased region" description="Basic residues" evidence="2">
    <location>
        <begin position="52"/>
        <end position="62"/>
    </location>
</feature>
<feature type="compositionally biased region" description="Polar residues" evidence="2">
    <location>
        <begin position="467"/>
        <end position="478"/>
    </location>
</feature>
<feature type="region of interest" description="Disordered" evidence="2">
    <location>
        <begin position="118"/>
        <end position="236"/>
    </location>
</feature>
<sequence>MSDLSDTSTTSLSPRKGGNKKGRSFISRLPSFRRKRSKTSDSSDQDSPVKESKKKKKTSKKLNKPETMATAFYATTRFTPYVRPPGSQNYKGPSLQNVQKLTSTSERVALYEDRLSVLKEEENRSNPKIKPKIEKDKNGSSPPRVFGEEVIAKSSRFGFLGGSRSSQSSISSSSSGSVGSVCPINDENKEPRDSPSVTVIPNSIQPSRLPTAPSVNPNLVQPSKLPAPSSTTNGSKVPIYGSSASRAISSSTANKPTVTNGGKVYMKLPIYKSVFGENTRSAQSGTDIKISQKDTGLKQVYAANSVSAVSNPASKLVKGNEHALDKPKTGIRVDDPILPTNKILSPSIIKSNNEILSRGFDVSNRIEGIKKIDGLSGNSIQSEDLPTPPTQSDFRVAIKGMATSTPRHEVPKQNLVCELNQENESPGEELLAAVRSKIEKTLCTGMRTLSIDDSCAKPTEDGKQSKSDPQNTICNETSSVKETQKTFVKDAKTPFKSPNFGEVPIPIPLKNPKISELQGEFDSCDMDSLASDDLMCDYHFLDDEEETFLSRSVGPVDNGMKSRLEARERSASVDTAIEDKVEKRGSLRKKKKETGTYGSLPRITKKKEELVSSNDTLDELNTLMGNDKYTQRFKQLHLAARGRSYSTPSSFRPPRHMSMPLDDADAVEIDTHSYRQLVGDVTGVKTMLLRLKRMLQNADTMSPFDPVLKAMSSATSSPYGSEPTSPEGKKLPPGYNVDILFQENQELRYKKYQLECQEKDWIKLTNEKDKHIKNLQDQVRKLSEQLRKETSDTGVQTDIQLVCIVATLIQKCNCSIQYGHLMAIFVKDVETMNECSVEVF</sequence>
<keyword evidence="1" id="KW-0175">Coiled coil</keyword>
<feature type="region of interest" description="Disordered" evidence="2">
    <location>
        <begin position="712"/>
        <end position="734"/>
    </location>
</feature>
<keyword evidence="3" id="KW-1185">Reference proteome</keyword>
<evidence type="ECO:0000256" key="2">
    <source>
        <dbReference type="SAM" id="MobiDB-lite"/>
    </source>
</evidence>
<feature type="compositionally biased region" description="Polar residues" evidence="2">
    <location>
        <begin position="712"/>
        <end position="724"/>
    </location>
</feature>
<feature type="compositionally biased region" description="Basic and acidic residues" evidence="2">
    <location>
        <begin position="454"/>
        <end position="466"/>
    </location>
</feature>
<proteinExistence type="predicted"/>
<reference evidence="4" key="1">
    <citation type="submission" date="2025-08" db="UniProtKB">
        <authorList>
            <consortium name="RefSeq"/>
        </authorList>
    </citation>
    <scope>IDENTIFICATION</scope>
    <source>
        <tissue evidence="4">Testes</tissue>
    </source>
</reference>
<evidence type="ECO:0000256" key="1">
    <source>
        <dbReference type="SAM" id="Coils"/>
    </source>
</evidence>
<dbReference type="Proteomes" id="UP000694865">
    <property type="component" value="Unplaced"/>
</dbReference>
<dbReference type="GeneID" id="100371016"/>